<dbReference type="Proteomes" id="UP001526147">
    <property type="component" value="Unassembled WGS sequence"/>
</dbReference>
<proteinExistence type="predicted"/>
<organism evidence="1 2">
    <name type="scientific">Metabacillus halosaccharovorans</name>
    <dbReference type="NCBI Taxonomy" id="930124"/>
    <lineage>
        <taxon>Bacteria</taxon>
        <taxon>Bacillati</taxon>
        <taxon>Bacillota</taxon>
        <taxon>Bacilli</taxon>
        <taxon>Bacillales</taxon>
        <taxon>Bacillaceae</taxon>
        <taxon>Metabacillus</taxon>
    </lineage>
</organism>
<sequence>MYEASRKIGTDERKSFFDKACESDSRIEEMGWDVFWECVKEVERLKKQVESVLDELKENEIIYYADIYQAVIEADDGQELYETLTPDEVIKIKRKQMQLRQKHMITHQDVMFNFKSNAVKAYKRDEKEYLKHLGYIRVFETKTIALVAWDKEIEEYFSRTPLTDAFRFKHIDFAVRLAEKRQNTFHNKSVVIRNDNQLHKELGGKKKKDVYKETNTASDMIIGNDGIRKLLDNEIIQLKMSNSYTEAIDNGLKVLQVEEEATA</sequence>
<evidence type="ECO:0000313" key="2">
    <source>
        <dbReference type="Proteomes" id="UP001526147"/>
    </source>
</evidence>
<comment type="caution">
    <text evidence="1">The sequence shown here is derived from an EMBL/GenBank/DDBJ whole genome shotgun (WGS) entry which is preliminary data.</text>
</comment>
<keyword evidence="2" id="KW-1185">Reference proteome</keyword>
<name>A0ABT3DPE9_9BACI</name>
<protein>
    <submittedName>
        <fullName evidence="1">Uncharacterized protein</fullName>
    </submittedName>
</protein>
<dbReference type="RefSeq" id="WP_264144809.1">
    <property type="nucleotide sequence ID" value="NZ_JAOYEY010000051.1"/>
</dbReference>
<gene>
    <name evidence="1" type="ORF">OIH86_24265</name>
</gene>
<dbReference type="EMBL" id="JAOYEY010000051">
    <property type="protein sequence ID" value="MCV9888774.1"/>
    <property type="molecule type" value="Genomic_DNA"/>
</dbReference>
<reference evidence="1 2" key="1">
    <citation type="submission" date="2022-10" db="EMBL/GenBank/DDBJ databases">
        <title>Draft genome assembly of moderately radiation resistant bacterium Metabacillus halosaccharovorans.</title>
        <authorList>
            <person name="Pal S."/>
            <person name="Gopinathan A."/>
        </authorList>
    </citation>
    <scope>NUCLEOTIDE SEQUENCE [LARGE SCALE GENOMIC DNA]</scope>
    <source>
        <strain evidence="1 2">VITHBRA001</strain>
    </source>
</reference>
<accession>A0ABT3DPE9</accession>
<evidence type="ECO:0000313" key="1">
    <source>
        <dbReference type="EMBL" id="MCV9888774.1"/>
    </source>
</evidence>